<evidence type="ECO:0000313" key="2">
    <source>
        <dbReference type="Proteomes" id="UP000007100"/>
    </source>
</evidence>
<evidence type="ECO:0000313" key="1">
    <source>
        <dbReference type="EMBL" id="BAJ81376.1"/>
    </source>
</evidence>
<gene>
    <name evidence="1" type="ordered locus">ACMV_20290</name>
</gene>
<sequence>MLDERFLKSNPTDPAIAALSGDHKENLEWLQGYFDTKDTALRIIRDKSAFHYDKQLNLDEAVADVTEDERRVYLAEHPANGLYYLGSSIVFRTVFAIVADKAGGTSAMSQIERMQKGVDVALTDVQEVNVRLHAVLYGLERISISPGHIRMS</sequence>
<proteinExistence type="predicted"/>
<dbReference type="Proteomes" id="UP000007100">
    <property type="component" value="Chromosome"/>
</dbReference>
<dbReference type="HOGENOM" id="CLU_1718387_0_0_5"/>
<name>F0J016_ACIMA</name>
<keyword evidence="2" id="KW-1185">Reference proteome</keyword>
<reference evidence="1 2" key="1">
    <citation type="submission" date="2010-12" db="EMBL/GenBank/DDBJ databases">
        <title>Whole genome sequence of Acidiphilium multivorum AIU301.</title>
        <authorList>
            <person name="Narita-Yamada S."/>
            <person name="Nakamura S."/>
            <person name="Ito N."/>
            <person name="Takarada H."/>
            <person name="Katano Y."/>
            <person name="Nakazawa H."/>
            <person name="Hosoyama A."/>
            <person name="Yamada R."/>
            <person name="Fujita N."/>
        </authorList>
    </citation>
    <scope>NUCLEOTIDE SEQUENCE [LARGE SCALE GENOMIC DNA]</scope>
    <source>
        <strain evidence="2">DSM 11245 / JCM 8867 / AIU301</strain>
    </source>
</reference>
<dbReference type="KEGG" id="amv:ACMV_20290"/>
<accession>F0J016</accession>
<protein>
    <submittedName>
        <fullName evidence="1">Uncharacterized protein</fullName>
    </submittedName>
</protein>
<dbReference type="AlphaFoldDB" id="F0J016"/>
<organism evidence="1 2">
    <name type="scientific">Acidiphilium multivorum (strain DSM 11245 / JCM 8867 / NBRC 100883 / AIU 301)</name>
    <dbReference type="NCBI Taxonomy" id="926570"/>
    <lineage>
        <taxon>Bacteria</taxon>
        <taxon>Pseudomonadati</taxon>
        <taxon>Pseudomonadota</taxon>
        <taxon>Alphaproteobacteria</taxon>
        <taxon>Acetobacterales</taxon>
        <taxon>Acidocellaceae</taxon>
        <taxon>Acidiphilium</taxon>
    </lineage>
</organism>
<dbReference type="EMBL" id="AP012035">
    <property type="protein sequence ID" value="BAJ81376.1"/>
    <property type="molecule type" value="Genomic_DNA"/>
</dbReference>